<dbReference type="EMBL" id="EF087783">
    <property type="protein sequence ID" value="ABK27016.1"/>
    <property type="molecule type" value="mRNA"/>
</dbReference>
<feature type="compositionally biased region" description="Polar residues" evidence="1">
    <location>
        <begin position="40"/>
        <end position="49"/>
    </location>
</feature>
<dbReference type="AlphaFoldDB" id="A9P2A5"/>
<feature type="compositionally biased region" description="Polar residues" evidence="1">
    <location>
        <begin position="56"/>
        <end position="80"/>
    </location>
</feature>
<dbReference type="PANTHER" id="PTHR35692">
    <property type="entry name" value="F26F24.11"/>
    <property type="match status" value="1"/>
</dbReference>
<name>A9P2A5_PICSI</name>
<reference evidence="2" key="1">
    <citation type="journal article" date="2008" name="BMC Genomics">
        <title>A conifer genomics resource of 200,000 spruce (Picea spp.) ESTs and 6,464 high-quality, sequence-finished full-length cDNAs for Sitka spruce (Picea sitchensis).</title>
        <authorList>
            <person name="Ralph S.G."/>
            <person name="Chun H.J."/>
            <person name="Kolosova N."/>
            <person name="Cooper D."/>
            <person name="Oddy C."/>
            <person name="Ritland C.E."/>
            <person name="Kirkpatrick R."/>
            <person name="Moore R."/>
            <person name="Barber S."/>
            <person name="Holt R.A."/>
            <person name="Jones S.J."/>
            <person name="Marra M.A."/>
            <person name="Douglas C.J."/>
            <person name="Ritland K."/>
            <person name="Bohlmann J."/>
        </authorList>
    </citation>
    <scope>NUCLEOTIDE SEQUENCE</scope>
    <source>
        <tissue evidence="2">Green portion of the leader tissue</tissue>
    </source>
</reference>
<feature type="compositionally biased region" description="Low complexity" evidence="1">
    <location>
        <begin position="92"/>
        <end position="105"/>
    </location>
</feature>
<protein>
    <submittedName>
        <fullName evidence="2">Uncharacterized protein</fullName>
    </submittedName>
</protein>
<organism evidence="2">
    <name type="scientific">Picea sitchensis</name>
    <name type="common">Sitka spruce</name>
    <name type="synonym">Pinus sitchensis</name>
    <dbReference type="NCBI Taxonomy" id="3332"/>
    <lineage>
        <taxon>Eukaryota</taxon>
        <taxon>Viridiplantae</taxon>
        <taxon>Streptophyta</taxon>
        <taxon>Embryophyta</taxon>
        <taxon>Tracheophyta</taxon>
        <taxon>Spermatophyta</taxon>
        <taxon>Pinopsida</taxon>
        <taxon>Pinidae</taxon>
        <taxon>Conifers I</taxon>
        <taxon>Pinales</taxon>
        <taxon>Pinaceae</taxon>
        <taxon>Picea</taxon>
    </lineage>
</organism>
<evidence type="ECO:0000256" key="1">
    <source>
        <dbReference type="SAM" id="MobiDB-lite"/>
    </source>
</evidence>
<dbReference type="PANTHER" id="PTHR35692:SF5">
    <property type="entry name" value="REMORIN C-TERMINAL DOMAIN-CONTAINING PROTEIN"/>
    <property type="match status" value="1"/>
</dbReference>
<feature type="region of interest" description="Disordered" evidence="1">
    <location>
        <begin position="1"/>
        <end position="117"/>
    </location>
</feature>
<accession>A9P2A5</accession>
<evidence type="ECO:0000313" key="2">
    <source>
        <dbReference type="EMBL" id="ABK27016.1"/>
    </source>
</evidence>
<proteinExistence type="evidence at transcript level"/>
<sequence length="240" mass="26441">MESRYEKLKASVSNLRPPGPPQSLEGRHSRLSESAEAQLPGNNPTSSAESPRDSDSNSNPISEGRSTSAATSPRGNSNSRPPKKTSRTLMASSPSVRSQRSCSLSPSPPRSCFCGSPKKLLRSLSSKRSSGSCKMKKSDSHIGDDELTAAVVSEKSKMRVRNKDRGRPKDELDSLSDDEFLTDLSTFSLKGQRKQLKKALKEEQKVNRDAEDLVKWVKQASARMDDRVLDDLLSDEEEFK</sequence>